<dbReference type="InterPro" id="IPR050742">
    <property type="entry name" value="Helicase_Restrict-Modif_Enz"/>
</dbReference>
<keyword evidence="2" id="KW-0540">Nuclease</keyword>
<dbReference type="GO" id="GO:0005829">
    <property type="term" value="C:cytosol"/>
    <property type="evidence" value="ECO:0007669"/>
    <property type="project" value="TreeGrafter"/>
</dbReference>
<dbReference type="GO" id="GO:0004519">
    <property type="term" value="F:endonuclease activity"/>
    <property type="evidence" value="ECO:0007669"/>
    <property type="project" value="UniProtKB-KW"/>
</dbReference>
<reference evidence="2 3" key="1">
    <citation type="submission" date="2018-08" db="EMBL/GenBank/DDBJ databases">
        <title>A genome reference for cultivated species of the human gut microbiota.</title>
        <authorList>
            <person name="Zou Y."/>
            <person name="Xue W."/>
            <person name="Luo G."/>
        </authorList>
    </citation>
    <scope>NUCLEOTIDE SEQUENCE [LARGE SCALE GENOMIC DNA]</scope>
    <source>
        <strain evidence="2 3">AM50-15</strain>
    </source>
</reference>
<accession>A0A3R6A086</accession>
<dbReference type="InterPro" id="IPR027417">
    <property type="entry name" value="P-loop_NTPase"/>
</dbReference>
<name>A0A3R6A086_9BACT</name>
<dbReference type="GO" id="GO:0005524">
    <property type="term" value="F:ATP binding"/>
    <property type="evidence" value="ECO:0007669"/>
    <property type="project" value="InterPro"/>
</dbReference>
<dbReference type="Pfam" id="PF04851">
    <property type="entry name" value="ResIII"/>
    <property type="match status" value="1"/>
</dbReference>
<dbReference type="Proteomes" id="UP000285173">
    <property type="component" value="Unassembled WGS sequence"/>
</dbReference>
<evidence type="ECO:0000313" key="2">
    <source>
        <dbReference type="EMBL" id="RGZ48709.1"/>
    </source>
</evidence>
<gene>
    <name evidence="2" type="ORF">DW986_09050</name>
</gene>
<dbReference type="Gene3D" id="3.40.50.300">
    <property type="entry name" value="P-loop containing nucleotide triphosphate hydrolases"/>
    <property type="match status" value="2"/>
</dbReference>
<proteinExistence type="predicted"/>
<dbReference type="AlphaFoldDB" id="A0A3R6A086"/>
<dbReference type="PANTHER" id="PTHR47396">
    <property type="entry name" value="TYPE I RESTRICTION ENZYME ECOKI R PROTEIN"/>
    <property type="match status" value="1"/>
</dbReference>
<feature type="domain" description="Helicase/UvrB N-terminal" evidence="1">
    <location>
        <begin position="5"/>
        <end position="193"/>
    </location>
</feature>
<dbReference type="InterPro" id="IPR006935">
    <property type="entry name" value="Helicase/UvrB_N"/>
</dbReference>
<comment type="caution">
    <text evidence="2">The sequence shown here is derived from an EMBL/GenBank/DDBJ whole genome shotgun (WGS) entry which is preliminary data.</text>
</comment>
<keyword evidence="2" id="KW-0255">Endonuclease</keyword>
<organism evidence="2 3">
    <name type="scientific">Parabacteroides merdae</name>
    <dbReference type="NCBI Taxonomy" id="46503"/>
    <lineage>
        <taxon>Bacteria</taxon>
        <taxon>Pseudomonadati</taxon>
        <taxon>Bacteroidota</taxon>
        <taxon>Bacteroidia</taxon>
        <taxon>Bacteroidales</taxon>
        <taxon>Tannerellaceae</taxon>
        <taxon>Parabacteroides</taxon>
    </lineage>
</organism>
<dbReference type="GO" id="GO:0016787">
    <property type="term" value="F:hydrolase activity"/>
    <property type="evidence" value="ECO:0007669"/>
    <property type="project" value="InterPro"/>
</dbReference>
<evidence type="ECO:0000313" key="3">
    <source>
        <dbReference type="Proteomes" id="UP000285173"/>
    </source>
</evidence>
<protein>
    <submittedName>
        <fullName evidence="2">Restriction endonuclease subunit R</fullName>
    </submittedName>
</protein>
<keyword evidence="2" id="KW-0378">Hydrolase</keyword>
<dbReference type="SUPFAM" id="SSF52540">
    <property type="entry name" value="P-loop containing nucleoside triphosphate hydrolases"/>
    <property type="match status" value="2"/>
</dbReference>
<dbReference type="PANTHER" id="PTHR47396:SF1">
    <property type="entry name" value="ATP-DEPENDENT HELICASE IRC3-RELATED"/>
    <property type="match status" value="1"/>
</dbReference>
<sequence>MKEIRYQQEAVEELVKKSYDLIHQSGDRKKIVFKAPTGSGKTVMASDMLDRLTKQLATDPASRYREVAYIWIAPNKLHEQSYQKMQTNFTESRVLKPVMYDELDHSSDGYIHHGEILFVNWESINKDKNVMMRDSENGASIPDICYRTKEAGLPIVVIVDEEHMFGGKNAKKSEKVLRTINPKLEVRISATPDPQQTNAFIEVPREKVIREEMIKEGIVINPGLDVNAGTASLNTLLLKHALKRREDIAEAYREQGANINPLLLIQLPNDSTATMTADENSLKEELVMYLDRVHGINTDNGKLAIWLSGEKDNLGGIERFDNITEVLLFKQAIALGWDCPRAAVLLIYRKMESFQFTTQTVGRILRMPEQKFYPNALLNKGYVYTDLAKDKIQIVADDMSYISSDLLAVRRKDLHNVALRSEYSEYKSADRNRLGPDFRKVLEDTLISRWSLRVIQLSFNFNPFDEEPEPNPEDFGALSGEIIQNRKAAEAKGINFNVTRVPVEIPDNVYIEPQDIGIYDIDNTSRIKYARTQGELQMIFDDFCLSLLGGYEKAHSFGVLKNNIIEMMEHLFEVFETDAYRIILAKQNNDKFREVIRIALEIYARDVLKRRKLRKERSFVEYIWEVPEERYYNAANNQEVPSVRNHALMPFVRLNNAYSPEIRFAQFLEDNIQYIDWWYKNGDEGKQHYAISFTNSSNEKELFYPDFVIRLKSGKIFLFDTKTPGSDPEAPAKHNALNAYMQREENKALNLQGGILIEDNNLWRYSQFTIDNTNDLTGWTAFHPDQN</sequence>
<dbReference type="GO" id="GO:0003677">
    <property type="term" value="F:DNA binding"/>
    <property type="evidence" value="ECO:0007669"/>
    <property type="project" value="InterPro"/>
</dbReference>
<evidence type="ECO:0000259" key="1">
    <source>
        <dbReference type="Pfam" id="PF04851"/>
    </source>
</evidence>
<dbReference type="EMBL" id="QSEF01000010">
    <property type="protein sequence ID" value="RGZ48709.1"/>
    <property type="molecule type" value="Genomic_DNA"/>
</dbReference>